<dbReference type="Pfam" id="PF24509">
    <property type="entry name" value="TXNDC16_2nd"/>
    <property type="match status" value="1"/>
</dbReference>
<dbReference type="SUPFAM" id="SSF52833">
    <property type="entry name" value="Thioredoxin-like"/>
    <property type="match status" value="1"/>
</dbReference>
<feature type="domain" description="TXNDC16 second thioredoxin-like" evidence="2">
    <location>
        <begin position="72"/>
        <end position="193"/>
    </location>
</feature>
<dbReference type="Gene3D" id="3.40.30.10">
    <property type="entry name" value="Glutaredoxin"/>
    <property type="match status" value="2"/>
</dbReference>
<sequence>MIKANHVLPELTTDNYSDTLGPGKTSLLYFSSSGHSSNVIFLEELQKGSKLLREFPTDTLFDVNAIVANVLFVLLYNEVKYITSILELQKLEDAMKGKKNIVFAYVQAIGTPEHRYVMEAAFAHGSTHQFVVTTESNVLKSISTEDPSLIPARLAFIHCKSVMNTEQKCQRTVSDNSLTTINIHRFLKLMGLPLVVEASGDPDKFSSVHLQLGLPVIFLLSQQETYEADMETAEDVAWQLLGKAGIAITPREKCGLTIPLTCNVAVKRPDENAPVKYLMLEKTEQILDLIHVTSEKQPEKPEETHGDPGVQDDEVAKDVYKNRRPRLPLQLVPSLTDETFKMVSSSDRPTAVLFYLICEFPDKFFPGEVLDVSLATVNCADWTDVCTKETITSFPCVKIYQSGQEPFLYKGMMGTLELARFLKLVTLECPQTLLTLEETEEFMSGELHNALLPYHNISVLGVFTPSMKEAEDFISAVRSLRGFAVVGIYKGEASSALAQQYGVLPPAVLFSRHSSQKINAISIHNTPTDEILPLLRQELLGELPEVTVESLPTLIKRQKPLLILFSDGVLNPRDGKYILSLVSGKYLDQYVTCWLNVKNTPSGLSILKTYFSVIPPLPQLVLITFDSLGQVFALPVDQQTNEVSVLYWLEMIKAGEEVPVYFLSKDDWGPPLPHYDFLAMMDEADPNIAAQKIRIQMKTGRTKKAKLSTKDMEENRQRMVTSLRGTIPKFIDIKEEEASQHDEL</sequence>
<evidence type="ECO:0000259" key="1">
    <source>
        <dbReference type="Pfam" id="PF24508"/>
    </source>
</evidence>
<evidence type="ECO:0000313" key="5">
    <source>
        <dbReference type="Proteomes" id="UP000824782"/>
    </source>
</evidence>
<dbReference type="CDD" id="cd02961">
    <property type="entry name" value="PDI_a_family"/>
    <property type="match status" value="1"/>
</dbReference>
<dbReference type="InterPro" id="IPR057642">
    <property type="entry name" value="TXNDC16_2nd"/>
</dbReference>
<dbReference type="Pfam" id="PF13848">
    <property type="entry name" value="Thioredoxin_6"/>
    <property type="match status" value="1"/>
</dbReference>
<proteinExistence type="predicted"/>
<dbReference type="InterPro" id="IPR040090">
    <property type="entry name" value="TXNDC16"/>
</dbReference>
<dbReference type="Pfam" id="PF24508">
    <property type="entry name" value="TXNDC16_N"/>
    <property type="match status" value="1"/>
</dbReference>
<feature type="domain" description="TXNDC16 N-terminal" evidence="1">
    <location>
        <begin position="8"/>
        <end position="55"/>
    </location>
</feature>
<dbReference type="PANTHER" id="PTHR22699:SF1">
    <property type="entry name" value="THIOREDOXIN DOMAIN-CONTAINING PROTEIN 16"/>
    <property type="match status" value="1"/>
</dbReference>
<reference evidence="4" key="1">
    <citation type="thesis" date="2020" institute="ProQuest LLC" country="789 East Eisenhower Parkway, Ann Arbor, MI, USA">
        <title>Comparative Genomics and Chromosome Evolution.</title>
        <authorList>
            <person name="Mudd A.B."/>
        </authorList>
    </citation>
    <scope>NUCLEOTIDE SEQUENCE</scope>
    <source>
        <strain evidence="4">237g6f4</strain>
        <tissue evidence="4">Blood</tissue>
    </source>
</reference>
<dbReference type="InterPro" id="IPR057645">
    <property type="entry name" value="TXNDC16_3rd"/>
</dbReference>
<dbReference type="InterPro" id="IPR057639">
    <property type="entry name" value="TXNDC16_N"/>
</dbReference>
<dbReference type="Proteomes" id="UP000824782">
    <property type="component" value="Unassembled WGS sequence"/>
</dbReference>
<organism evidence="4 5">
    <name type="scientific">Engystomops pustulosus</name>
    <name type="common">Tungara frog</name>
    <name type="synonym">Physalaemus pustulosus</name>
    <dbReference type="NCBI Taxonomy" id="76066"/>
    <lineage>
        <taxon>Eukaryota</taxon>
        <taxon>Metazoa</taxon>
        <taxon>Chordata</taxon>
        <taxon>Craniata</taxon>
        <taxon>Vertebrata</taxon>
        <taxon>Euteleostomi</taxon>
        <taxon>Amphibia</taxon>
        <taxon>Batrachia</taxon>
        <taxon>Anura</taxon>
        <taxon>Neobatrachia</taxon>
        <taxon>Hyloidea</taxon>
        <taxon>Leptodactylidae</taxon>
        <taxon>Leiuperinae</taxon>
        <taxon>Engystomops</taxon>
    </lineage>
</organism>
<evidence type="ECO:0000259" key="3">
    <source>
        <dbReference type="Pfam" id="PF24510"/>
    </source>
</evidence>
<name>A0AAV7AS20_ENGPU</name>
<keyword evidence="5" id="KW-1185">Reference proteome</keyword>
<dbReference type="AlphaFoldDB" id="A0AAV7AS20"/>
<dbReference type="InterPro" id="IPR036249">
    <property type="entry name" value="Thioredoxin-like_sf"/>
</dbReference>
<dbReference type="Pfam" id="PF24510">
    <property type="entry name" value="TXNDC16_3rd"/>
    <property type="match status" value="1"/>
</dbReference>
<evidence type="ECO:0008006" key="6">
    <source>
        <dbReference type="Google" id="ProtNLM"/>
    </source>
</evidence>
<protein>
    <recommendedName>
        <fullName evidence="6">Thioredoxin domain containing 16</fullName>
    </recommendedName>
</protein>
<evidence type="ECO:0000313" key="4">
    <source>
        <dbReference type="EMBL" id="KAG8561593.1"/>
    </source>
</evidence>
<gene>
    <name evidence="4" type="ORF">GDO81_015403</name>
</gene>
<feature type="domain" description="TXNDC16 third thioredoxin-like" evidence="3">
    <location>
        <begin position="194"/>
        <end position="284"/>
    </location>
</feature>
<dbReference type="PANTHER" id="PTHR22699">
    <property type="entry name" value="THIOREDOXIN DOMAIN-CONTAINING PROTEIN 16"/>
    <property type="match status" value="1"/>
</dbReference>
<comment type="caution">
    <text evidence="4">The sequence shown here is derived from an EMBL/GenBank/DDBJ whole genome shotgun (WGS) entry which is preliminary data.</text>
</comment>
<evidence type="ECO:0000259" key="2">
    <source>
        <dbReference type="Pfam" id="PF24509"/>
    </source>
</evidence>
<accession>A0AAV7AS20</accession>
<dbReference type="EMBL" id="WNYA01000007">
    <property type="protein sequence ID" value="KAG8561593.1"/>
    <property type="molecule type" value="Genomic_DNA"/>
</dbReference>